<sequence length="480" mass="50709">MGKAIMVQGTGSNVGKSVLVAGLCRAALNRGLTVRPFKPQNMSNNAAVTPKGGEIGRAQALQAIACKVEAHVDMNPVLLKPMSETGSQVVVQGQVRTVSKGRDYANLKGTLADAVHESFNRLKAGCDLVVVEGAGSPAETNLRTNDIANMGFARAADIPVLLVGDIDRGGVIAQMAGHKAVMEQGDVDQVVACAINKFRGDISLFAEGERDIERFTGWPVLGTIPWFVDATRLPAEDALEIRSAGAGDYKIAVPRLARIANFDDLDPLKLEPGVTIDMVEPGRALPGDADLVILPGSKSTAGDLAFLRAQGWDIDLEAHLRRGGHVLGICGGYQMLGQTISDPQGVDGTPGEVAGLGHLDIHTVMAPKKTLGLSEGQAADGSPIRGYEIHMGESTGPDCARPFAHLPTGPEGAVNVSGTVAGTYLHGLFSSDAFRRSFLQQRGVATANLDYDVEIDRILDDLARHLEAHLDLDRLFALAR</sequence>
<comment type="similarity">
    <text evidence="2 6">Belongs to the CobB/CobQ family. CobQ subfamily.</text>
</comment>
<dbReference type="NCBIfam" id="NF001989">
    <property type="entry name" value="PRK00784.1"/>
    <property type="match status" value="1"/>
</dbReference>
<comment type="pathway">
    <text evidence="1 6">Cofactor biosynthesis; adenosylcobalamin biosynthesis.</text>
</comment>
<dbReference type="InterPro" id="IPR027417">
    <property type="entry name" value="P-loop_NTPase"/>
</dbReference>
<dbReference type="InterPro" id="IPR047045">
    <property type="entry name" value="CobQ_N"/>
</dbReference>
<feature type="active site" description="Nucleophile" evidence="6">
    <location>
        <position position="330"/>
    </location>
</feature>
<accession>A0A2R8AFV5</accession>
<reference evidence="8 9" key="1">
    <citation type="submission" date="2018-03" db="EMBL/GenBank/DDBJ databases">
        <authorList>
            <person name="Keele B.F."/>
        </authorList>
    </citation>
    <scope>NUCLEOTIDE SEQUENCE [LARGE SCALE GENOMIC DNA]</scope>
    <source>
        <strain evidence="8 9">CeCT 8812</strain>
    </source>
</reference>
<dbReference type="Gene3D" id="3.40.50.300">
    <property type="entry name" value="P-loop containing nucleotide triphosphate hydrolases"/>
    <property type="match status" value="1"/>
</dbReference>
<feature type="domain" description="CobB/CobQ-like glutamine amidotransferase" evidence="7">
    <location>
        <begin position="250"/>
        <end position="433"/>
    </location>
</feature>
<keyword evidence="4 6" id="KW-0315">Glutamine amidotransferase</keyword>
<dbReference type="OrthoDB" id="9808302at2"/>
<dbReference type="NCBIfam" id="TIGR00313">
    <property type="entry name" value="cobQ"/>
    <property type="match status" value="1"/>
</dbReference>
<feature type="active site" evidence="6">
    <location>
        <position position="426"/>
    </location>
</feature>
<evidence type="ECO:0000313" key="8">
    <source>
        <dbReference type="EMBL" id="SPF31066.1"/>
    </source>
</evidence>
<dbReference type="GO" id="GO:0009236">
    <property type="term" value="P:cobalamin biosynthetic process"/>
    <property type="evidence" value="ECO:0007669"/>
    <property type="project" value="UniProtKB-UniRule"/>
</dbReference>
<dbReference type="Proteomes" id="UP000244932">
    <property type="component" value="Unassembled WGS sequence"/>
</dbReference>
<dbReference type="UniPathway" id="UPA00148"/>
<dbReference type="InterPro" id="IPR033949">
    <property type="entry name" value="CobQ_GATase1"/>
</dbReference>
<dbReference type="GO" id="GO:0015420">
    <property type="term" value="F:ABC-type vitamin B12 transporter activity"/>
    <property type="evidence" value="ECO:0007669"/>
    <property type="project" value="UniProtKB-UniRule"/>
</dbReference>
<dbReference type="AlphaFoldDB" id="A0A2R8AFV5"/>
<dbReference type="CDD" id="cd05389">
    <property type="entry name" value="CobQ_N"/>
    <property type="match status" value="1"/>
</dbReference>
<dbReference type="PANTHER" id="PTHR21343">
    <property type="entry name" value="DETHIOBIOTIN SYNTHETASE"/>
    <property type="match status" value="1"/>
</dbReference>
<evidence type="ECO:0000313" key="9">
    <source>
        <dbReference type="Proteomes" id="UP000244932"/>
    </source>
</evidence>
<dbReference type="HAMAP" id="MF_00028">
    <property type="entry name" value="CobQ"/>
    <property type="match status" value="1"/>
</dbReference>
<dbReference type="PROSITE" id="PS51274">
    <property type="entry name" value="GATASE_COBBQ"/>
    <property type="match status" value="1"/>
</dbReference>
<evidence type="ECO:0000256" key="6">
    <source>
        <dbReference type="HAMAP-Rule" id="MF_00028"/>
    </source>
</evidence>
<evidence type="ECO:0000259" key="7">
    <source>
        <dbReference type="Pfam" id="PF07685"/>
    </source>
</evidence>
<name>A0A2R8AFV5_9RHOB</name>
<gene>
    <name evidence="6 8" type="primary">cobQ</name>
    <name evidence="8" type="ORF">POI8812_03417</name>
</gene>
<keyword evidence="9" id="KW-1185">Reference proteome</keyword>
<comment type="function">
    <text evidence="5 6">Catalyzes amidations at positions B, D, E, and G on adenosylcobyrinic A,C-diamide. NH(2) groups are provided by glutamine, and one molecule of ATP is hydrogenolyzed for each amidation.</text>
</comment>
<dbReference type="Pfam" id="PF07685">
    <property type="entry name" value="GATase_3"/>
    <property type="match status" value="1"/>
</dbReference>
<dbReference type="InterPro" id="IPR011698">
    <property type="entry name" value="GATase_3"/>
</dbReference>
<dbReference type="SUPFAM" id="SSF52317">
    <property type="entry name" value="Class I glutamine amidotransferase-like"/>
    <property type="match status" value="1"/>
</dbReference>
<dbReference type="SUPFAM" id="SSF52540">
    <property type="entry name" value="P-loop containing nucleoside triphosphate hydrolases"/>
    <property type="match status" value="1"/>
</dbReference>
<dbReference type="Pfam" id="PF13500">
    <property type="entry name" value="AAA_26"/>
    <property type="match status" value="1"/>
</dbReference>
<evidence type="ECO:0000256" key="5">
    <source>
        <dbReference type="ARBA" id="ARBA00025166"/>
    </source>
</evidence>
<evidence type="ECO:0000256" key="1">
    <source>
        <dbReference type="ARBA" id="ARBA00004953"/>
    </source>
</evidence>
<keyword evidence="3 6" id="KW-0169">Cobalamin biosynthesis</keyword>
<proteinExistence type="inferred from homology"/>
<protein>
    <recommendedName>
        <fullName evidence="6">Cobyric acid synthase</fullName>
    </recommendedName>
</protein>
<evidence type="ECO:0000256" key="2">
    <source>
        <dbReference type="ARBA" id="ARBA00006205"/>
    </source>
</evidence>
<organism evidence="8 9">
    <name type="scientific">Pontivivens insulae</name>
    <dbReference type="NCBI Taxonomy" id="1639689"/>
    <lineage>
        <taxon>Bacteria</taxon>
        <taxon>Pseudomonadati</taxon>
        <taxon>Pseudomonadota</taxon>
        <taxon>Alphaproteobacteria</taxon>
        <taxon>Rhodobacterales</taxon>
        <taxon>Paracoccaceae</taxon>
        <taxon>Pontivivens</taxon>
    </lineage>
</organism>
<dbReference type="GO" id="GO:0003824">
    <property type="term" value="F:catalytic activity"/>
    <property type="evidence" value="ECO:0007669"/>
    <property type="project" value="InterPro"/>
</dbReference>
<dbReference type="Gene3D" id="3.40.50.880">
    <property type="match status" value="1"/>
</dbReference>
<evidence type="ECO:0000256" key="4">
    <source>
        <dbReference type="ARBA" id="ARBA00022962"/>
    </source>
</evidence>
<evidence type="ECO:0000256" key="3">
    <source>
        <dbReference type="ARBA" id="ARBA00022573"/>
    </source>
</evidence>
<dbReference type="EMBL" id="OMKW01000004">
    <property type="protein sequence ID" value="SPF31066.1"/>
    <property type="molecule type" value="Genomic_DNA"/>
</dbReference>
<dbReference type="PANTHER" id="PTHR21343:SF1">
    <property type="entry name" value="COBYRIC ACID SYNTHASE"/>
    <property type="match status" value="1"/>
</dbReference>
<dbReference type="CDD" id="cd01750">
    <property type="entry name" value="GATase1_CobQ"/>
    <property type="match status" value="1"/>
</dbReference>
<dbReference type="RefSeq" id="WP_108783738.1">
    <property type="nucleotide sequence ID" value="NZ_OMKW01000004.1"/>
</dbReference>
<dbReference type="InterPro" id="IPR029062">
    <property type="entry name" value="Class_I_gatase-like"/>
</dbReference>
<dbReference type="InterPro" id="IPR004459">
    <property type="entry name" value="CobQ_synth"/>
</dbReference>